<keyword evidence="1" id="KW-0472">Membrane</keyword>
<keyword evidence="1" id="KW-0812">Transmembrane</keyword>
<organism evidence="2 3">
    <name type="scientific">Lentzea albidocapillata subsp. violacea</name>
    <dbReference type="NCBI Taxonomy" id="128104"/>
    <lineage>
        <taxon>Bacteria</taxon>
        <taxon>Bacillati</taxon>
        <taxon>Actinomycetota</taxon>
        <taxon>Actinomycetes</taxon>
        <taxon>Pseudonocardiales</taxon>
        <taxon>Pseudonocardiaceae</taxon>
        <taxon>Lentzea</taxon>
    </lineage>
</organism>
<name>A0A1G9AW09_9PSEU</name>
<keyword evidence="1" id="KW-1133">Transmembrane helix</keyword>
<protein>
    <submittedName>
        <fullName evidence="2">Uncharacterized protein</fullName>
    </submittedName>
</protein>
<dbReference type="AlphaFoldDB" id="A0A1G9AW09"/>
<evidence type="ECO:0000313" key="2">
    <source>
        <dbReference type="EMBL" id="SDK31423.1"/>
    </source>
</evidence>
<gene>
    <name evidence="2" type="ORF">SAMN04488074_105134</name>
</gene>
<evidence type="ECO:0000313" key="3">
    <source>
        <dbReference type="Proteomes" id="UP000199682"/>
    </source>
</evidence>
<dbReference type="Proteomes" id="UP000199682">
    <property type="component" value="Unassembled WGS sequence"/>
</dbReference>
<sequence>MTTPLEHEPDLAQVVDDVEQIAPLAVLLAAAVIGVAATGGFHLLIVPSALVDLVLFLSNLLSRMW</sequence>
<reference evidence="3" key="1">
    <citation type="submission" date="2016-10" db="EMBL/GenBank/DDBJ databases">
        <authorList>
            <person name="Varghese N."/>
            <person name="Submissions S."/>
        </authorList>
    </citation>
    <scope>NUCLEOTIDE SEQUENCE [LARGE SCALE GENOMIC DNA]</scope>
    <source>
        <strain evidence="3">DSM 44796</strain>
    </source>
</reference>
<feature type="transmembrane region" description="Helical" evidence="1">
    <location>
        <begin position="24"/>
        <end position="57"/>
    </location>
</feature>
<dbReference type="RefSeq" id="WP_090006183.1">
    <property type="nucleotide sequence ID" value="NZ_FNET01000005.1"/>
</dbReference>
<evidence type="ECO:0000256" key="1">
    <source>
        <dbReference type="SAM" id="Phobius"/>
    </source>
</evidence>
<proteinExistence type="predicted"/>
<dbReference type="EMBL" id="FNET01000005">
    <property type="protein sequence ID" value="SDK31423.1"/>
    <property type="molecule type" value="Genomic_DNA"/>
</dbReference>
<accession>A0A1G9AW09</accession>